<comment type="caution">
    <text evidence="7">The sequence shown here is derived from an EMBL/GenBank/DDBJ whole genome shotgun (WGS) entry which is preliminary data.</text>
</comment>
<dbReference type="Gene3D" id="3.90.1150.10">
    <property type="entry name" value="Aspartate Aminotransferase, domain 1"/>
    <property type="match status" value="1"/>
</dbReference>
<comment type="cofactor">
    <cofactor evidence="4 5">
        <name>pyridoxal 5'-phosphate</name>
        <dbReference type="ChEBI" id="CHEBI:597326"/>
    </cofactor>
</comment>
<dbReference type="FunFam" id="3.40.640.10:FF:000031">
    <property type="entry name" value="Kynureninase"/>
    <property type="match status" value="1"/>
</dbReference>
<proteinExistence type="inferred from homology"/>
<evidence type="ECO:0000256" key="4">
    <source>
        <dbReference type="HAMAP-Rule" id="MF_03017"/>
    </source>
</evidence>
<feature type="domain" description="Aminotransferase class V" evidence="6">
    <location>
        <begin position="165"/>
        <end position="270"/>
    </location>
</feature>
<dbReference type="Pfam" id="PF22580">
    <property type="entry name" value="KYNU_C"/>
    <property type="match status" value="1"/>
</dbReference>
<gene>
    <name evidence="4" type="primary">BNA5</name>
    <name evidence="7" type="ORF">CPB84DRAFT_1909841</name>
</gene>
<sequence>MSSKQDLYAPLSDEFSIPSNADIGATSCNDTKSKCTYLCGNSLGLLSKSSSVLVQEELDVWAKCAVTGHFSHPHNRPWVRCCDEVNPLLAELVGANEIEVACMGTLTNNLHLLMDSFYKPTTTRFKILCEAHAFPSDQYAFASQVLAHGLDPQTAILEISPREGEYILREEDILETIEKEGEAIALVLFSGVQYYTGQWFPMESITKKAQEKGCICGWDLAHAIGNVPLSLHEWGVDFAAFCTYKYLNSSPGGIAGLFIHEKWHEVERPKFAGWWGHELSTRFKMPPKFSPIIGAQGFQQSNPSALAVASLLGSLRVFKKVGMMGPIRERSVQLTGALEKVLKQSKYFIPPNEAQQNVTKARFTIITPEEPSHRGAQLSLLFLPVGSGSMRIVFDFLSKNGVIGDEREPDVIRLAPAPLYNTLKDCEHAARVLEQVIASIAQANV</sequence>
<dbReference type="GO" id="GO:0034354">
    <property type="term" value="P:'de novo' NAD+ biosynthetic process from L-tryptophan"/>
    <property type="evidence" value="ECO:0007669"/>
    <property type="project" value="UniProtKB-UniRule"/>
</dbReference>
<organism evidence="7 8">
    <name type="scientific">Gymnopilus junonius</name>
    <name type="common">Spectacular rustgill mushroom</name>
    <name type="synonym">Gymnopilus spectabilis subsp. junonius</name>
    <dbReference type="NCBI Taxonomy" id="109634"/>
    <lineage>
        <taxon>Eukaryota</taxon>
        <taxon>Fungi</taxon>
        <taxon>Dikarya</taxon>
        <taxon>Basidiomycota</taxon>
        <taxon>Agaricomycotina</taxon>
        <taxon>Agaricomycetes</taxon>
        <taxon>Agaricomycetidae</taxon>
        <taxon>Agaricales</taxon>
        <taxon>Agaricineae</taxon>
        <taxon>Hymenogastraceae</taxon>
        <taxon>Gymnopilus</taxon>
    </lineage>
</organism>
<dbReference type="OrthoDB" id="5978656at2759"/>
<dbReference type="PIRSF" id="PIRSF038800">
    <property type="entry name" value="KYNU"/>
    <property type="match status" value="1"/>
</dbReference>
<feature type="modified residue" description="N6-(pyridoxal phosphate)lysine" evidence="4">
    <location>
        <position position="245"/>
    </location>
</feature>
<dbReference type="InterPro" id="IPR015421">
    <property type="entry name" value="PyrdxlP-dep_Trfase_major"/>
</dbReference>
<feature type="binding site" evidence="4">
    <location>
        <position position="107"/>
    </location>
    <ligand>
        <name>pyridoxal 5'-phosphate</name>
        <dbReference type="ChEBI" id="CHEBI:597326"/>
    </ligand>
</feature>
<dbReference type="InterPro" id="IPR015422">
    <property type="entry name" value="PyrdxlP-dep_Trfase_small"/>
</dbReference>
<comment type="subcellular location">
    <subcellularLocation>
        <location evidence="4 5">Cytoplasm</location>
    </subcellularLocation>
</comment>
<dbReference type="Proteomes" id="UP000724874">
    <property type="component" value="Unassembled WGS sequence"/>
</dbReference>
<dbReference type="GO" id="GO:0030170">
    <property type="term" value="F:pyridoxal phosphate binding"/>
    <property type="evidence" value="ECO:0007669"/>
    <property type="project" value="UniProtKB-UniRule"/>
</dbReference>
<comment type="function">
    <text evidence="4 5">Catalyzes the cleavage of L-kynurenine (L-Kyn) and L-3-hydroxykynurenine (L-3OHKyn) into anthranilic acid (AA) and 3-hydroxyanthranilic acid (3-OHAA), respectively.</text>
</comment>
<feature type="binding site" evidence="4">
    <location>
        <position position="244"/>
    </location>
    <ligand>
        <name>pyridoxal 5'-phosphate</name>
        <dbReference type="ChEBI" id="CHEBI:597326"/>
    </ligand>
</feature>
<comment type="pathway">
    <text evidence="4 5">Amino-acid degradation; L-kynurenine degradation; L-alanine and anthranilate from L-kynurenine: step 1/1.</text>
</comment>
<dbReference type="NCBIfam" id="TIGR01814">
    <property type="entry name" value="kynureninase"/>
    <property type="match status" value="1"/>
</dbReference>
<dbReference type="SUPFAM" id="SSF53383">
    <property type="entry name" value="PLP-dependent transferases"/>
    <property type="match status" value="1"/>
</dbReference>
<evidence type="ECO:0000259" key="6">
    <source>
        <dbReference type="Pfam" id="PF00266"/>
    </source>
</evidence>
<feature type="binding site" evidence="4">
    <location>
        <position position="190"/>
    </location>
    <ligand>
        <name>pyridoxal 5'-phosphate</name>
        <dbReference type="ChEBI" id="CHEBI:597326"/>
    </ligand>
</feature>
<evidence type="ECO:0000313" key="7">
    <source>
        <dbReference type="EMBL" id="KAF8902048.1"/>
    </source>
</evidence>
<dbReference type="GO" id="GO:0030429">
    <property type="term" value="F:kynureninase activity"/>
    <property type="evidence" value="ECO:0007669"/>
    <property type="project" value="UniProtKB-UniRule"/>
</dbReference>
<feature type="binding site" evidence="4">
    <location>
        <position position="302"/>
    </location>
    <ligand>
        <name>pyridoxal 5'-phosphate</name>
        <dbReference type="ChEBI" id="CHEBI:597326"/>
    </ligand>
</feature>
<dbReference type="PANTHER" id="PTHR14084:SF0">
    <property type="entry name" value="KYNURENINASE"/>
    <property type="match status" value="1"/>
</dbReference>
<comment type="subunit">
    <text evidence="4 5">Homodimer.</text>
</comment>
<name>A0A9P5TNS2_GYMJU</name>
<keyword evidence="2 4" id="KW-0378">Hydrolase</keyword>
<dbReference type="HAMAP" id="MF_01970">
    <property type="entry name" value="Kynureninase"/>
    <property type="match status" value="1"/>
</dbReference>
<dbReference type="GO" id="GO:0005737">
    <property type="term" value="C:cytoplasm"/>
    <property type="evidence" value="ECO:0007669"/>
    <property type="project" value="UniProtKB-SubCell"/>
</dbReference>
<dbReference type="Pfam" id="PF00266">
    <property type="entry name" value="Aminotran_5"/>
    <property type="match status" value="1"/>
</dbReference>
<dbReference type="GO" id="GO:0019441">
    <property type="term" value="P:L-tryptophan catabolic process to kynurenine"/>
    <property type="evidence" value="ECO:0007669"/>
    <property type="project" value="TreeGrafter"/>
</dbReference>
<dbReference type="Gene3D" id="3.40.640.10">
    <property type="entry name" value="Type I PLP-dependent aspartate aminotransferase-like (Major domain)"/>
    <property type="match status" value="1"/>
</dbReference>
<dbReference type="GO" id="GO:0019805">
    <property type="term" value="P:quinolinate biosynthetic process"/>
    <property type="evidence" value="ECO:0007669"/>
    <property type="project" value="UniProtKB-UniRule"/>
</dbReference>
<dbReference type="PANTHER" id="PTHR14084">
    <property type="entry name" value="KYNURENINASE"/>
    <property type="match status" value="1"/>
</dbReference>
<evidence type="ECO:0000256" key="2">
    <source>
        <dbReference type="ARBA" id="ARBA00022801"/>
    </source>
</evidence>
<dbReference type="GO" id="GO:0043420">
    <property type="term" value="P:anthranilate metabolic process"/>
    <property type="evidence" value="ECO:0007669"/>
    <property type="project" value="UniProtKB-UniRule"/>
</dbReference>
<dbReference type="AlphaFoldDB" id="A0A9P5TNS2"/>
<dbReference type="EC" id="3.7.1.3" evidence="4 5"/>
<comment type="catalytic activity">
    <reaction evidence="5">
        <text>3-hydroxy-L-kynurenine + H2O = 3-hydroxyanthranilate + L-alanine + H(+)</text>
        <dbReference type="Rhea" id="RHEA:25143"/>
        <dbReference type="ChEBI" id="CHEBI:15377"/>
        <dbReference type="ChEBI" id="CHEBI:15378"/>
        <dbReference type="ChEBI" id="CHEBI:36559"/>
        <dbReference type="ChEBI" id="CHEBI:57972"/>
        <dbReference type="ChEBI" id="CHEBI:58125"/>
        <dbReference type="EC" id="3.7.1.3"/>
    </reaction>
</comment>
<protein>
    <recommendedName>
        <fullName evidence="4 5">Kynureninase</fullName>
        <ecNumber evidence="4 5">3.7.1.3</ecNumber>
    </recommendedName>
    <alternativeName>
        <fullName evidence="4">Biosynthesis of nicotinic acid protein 5</fullName>
    </alternativeName>
    <alternativeName>
        <fullName evidence="4">L-kynurenine hydrolase</fullName>
    </alternativeName>
</protein>
<evidence type="ECO:0000256" key="1">
    <source>
        <dbReference type="ARBA" id="ARBA00022642"/>
    </source>
</evidence>
<feature type="binding site" evidence="4">
    <location>
        <begin position="134"/>
        <end position="137"/>
    </location>
    <ligand>
        <name>pyridoxal 5'-phosphate</name>
        <dbReference type="ChEBI" id="CHEBI:597326"/>
    </ligand>
</feature>
<evidence type="ECO:0000256" key="3">
    <source>
        <dbReference type="ARBA" id="ARBA00022898"/>
    </source>
</evidence>
<keyword evidence="8" id="KW-1185">Reference proteome</keyword>
<keyword evidence="1 4" id="KW-0662">Pyridine nucleotide biosynthesis</keyword>
<keyword evidence="4 5" id="KW-0963">Cytoplasm</keyword>
<feature type="binding site" evidence="4">
    <location>
        <position position="219"/>
    </location>
    <ligand>
        <name>pyridoxal 5'-phosphate</name>
        <dbReference type="ChEBI" id="CHEBI:597326"/>
    </ligand>
</feature>
<dbReference type="EMBL" id="JADNYJ010000038">
    <property type="protein sequence ID" value="KAF8902048.1"/>
    <property type="molecule type" value="Genomic_DNA"/>
</dbReference>
<dbReference type="InterPro" id="IPR015424">
    <property type="entry name" value="PyrdxlP-dep_Trfase"/>
</dbReference>
<feature type="binding site" evidence="4">
    <location>
        <position position="222"/>
    </location>
    <ligand>
        <name>pyridoxal 5'-phosphate</name>
        <dbReference type="ChEBI" id="CHEBI:597326"/>
    </ligand>
</feature>
<feature type="binding site" evidence="4">
    <location>
        <position position="274"/>
    </location>
    <ligand>
        <name>pyridoxal 5'-phosphate</name>
        <dbReference type="ChEBI" id="CHEBI:597326"/>
    </ligand>
</feature>
<comment type="similarity">
    <text evidence="4 5">Belongs to the kynureninase family.</text>
</comment>
<comment type="catalytic activity">
    <reaction evidence="4 5">
        <text>L-kynurenine + H2O = anthranilate + L-alanine + H(+)</text>
        <dbReference type="Rhea" id="RHEA:16813"/>
        <dbReference type="ChEBI" id="CHEBI:15377"/>
        <dbReference type="ChEBI" id="CHEBI:15378"/>
        <dbReference type="ChEBI" id="CHEBI:16567"/>
        <dbReference type="ChEBI" id="CHEBI:57959"/>
        <dbReference type="ChEBI" id="CHEBI:57972"/>
        <dbReference type="EC" id="3.7.1.3"/>
    </reaction>
</comment>
<feature type="binding site" evidence="4">
    <location>
        <position position="106"/>
    </location>
    <ligand>
        <name>pyridoxal 5'-phosphate</name>
        <dbReference type="ChEBI" id="CHEBI:597326"/>
    </ligand>
</feature>
<accession>A0A9P5TNS2</accession>
<evidence type="ECO:0000313" key="8">
    <source>
        <dbReference type="Proteomes" id="UP000724874"/>
    </source>
</evidence>
<dbReference type="InterPro" id="IPR010111">
    <property type="entry name" value="Kynureninase"/>
</dbReference>
<keyword evidence="3 4" id="KW-0663">Pyridoxal phosphate</keyword>
<comment type="pathway">
    <text evidence="4 5">Cofactor biosynthesis; NAD(+) biosynthesis; quinolinate from L-kynurenine: step 2/3.</text>
</comment>
<evidence type="ECO:0000256" key="5">
    <source>
        <dbReference type="PIRNR" id="PIRNR038800"/>
    </source>
</evidence>
<dbReference type="GO" id="GO:0097053">
    <property type="term" value="P:L-kynurenine catabolic process"/>
    <property type="evidence" value="ECO:0007669"/>
    <property type="project" value="UniProtKB-UniRule"/>
</dbReference>
<reference evidence="7" key="1">
    <citation type="submission" date="2020-11" db="EMBL/GenBank/DDBJ databases">
        <authorList>
            <consortium name="DOE Joint Genome Institute"/>
            <person name="Ahrendt S."/>
            <person name="Riley R."/>
            <person name="Andreopoulos W."/>
            <person name="LaButti K."/>
            <person name="Pangilinan J."/>
            <person name="Ruiz-duenas F.J."/>
            <person name="Barrasa J.M."/>
            <person name="Sanchez-Garcia M."/>
            <person name="Camarero S."/>
            <person name="Miyauchi S."/>
            <person name="Serrano A."/>
            <person name="Linde D."/>
            <person name="Babiker R."/>
            <person name="Drula E."/>
            <person name="Ayuso-Fernandez I."/>
            <person name="Pacheco R."/>
            <person name="Padilla G."/>
            <person name="Ferreira P."/>
            <person name="Barriuso J."/>
            <person name="Kellner H."/>
            <person name="Castanera R."/>
            <person name="Alfaro M."/>
            <person name="Ramirez L."/>
            <person name="Pisabarro A.G."/>
            <person name="Kuo A."/>
            <person name="Tritt A."/>
            <person name="Lipzen A."/>
            <person name="He G."/>
            <person name="Yan M."/>
            <person name="Ng V."/>
            <person name="Cullen D."/>
            <person name="Martin F."/>
            <person name="Rosso M.-N."/>
            <person name="Henrissat B."/>
            <person name="Hibbett D."/>
            <person name="Martinez A.T."/>
            <person name="Grigoriev I.V."/>
        </authorList>
    </citation>
    <scope>NUCLEOTIDE SEQUENCE</scope>
    <source>
        <strain evidence="7">AH 44721</strain>
    </source>
</reference>
<dbReference type="InterPro" id="IPR000192">
    <property type="entry name" value="Aminotrans_V_dom"/>
</dbReference>